<evidence type="ECO:0000256" key="3">
    <source>
        <dbReference type="ARBA" id="ARBA00023163"/>
    </source>
</evidence>
<keyword evidence="7" id="KW-1185">Reference proteome</keyword>
<dbReference type="AlphaFoldDB" id="A0A7W4UN87"/>
<dbReference type="GO" id="GO:0003700">
    <property type="term" value="F:DNA-binding transcription factor activity"/>
    <property type="evidence" value="ECO:0007669"/>
    <property type="project" value="TreeGrafter"/>
</dbReference>
<protein>
    <submittedName>
        <fullName evidence="6">AcrR family transcriptional regulator</fullName>
    </submittedName>
</protein>
<dbReference type="Gene3D" id="1.10.357.10">
    <property type="entry name" value="Tetracycline Repressor, domain 2"/>
    <property type="match status" value="1"/>
</dbReference>
<dbReference type="SUPFAM" id="SSF46689">
    <property type="entry name" value="Homeodomain-like"/>
    <property type="match status" value="1"/>
</dbReference>
<feature type="DNA-binding region" description="H-T-H motif" evidence="4">
    <location>
        <begin position="36"/>
        <end position="55"/>
    </location>
</feature>
<keyword evidence="1" id="KW-0805">Transcription regulation</keyword>
<dbReference type="InterPro" id="IPR009057">
    <property type="entry name" value="Homeodomain-like_sf"/>
</dbReference>
<dbReference type="PROSITE" id="PS50977">
    <property type="entry name" value="HTH_TETR_2"/>
    <property type="match status" value="1"/>
</dbReference>
<dbReference type="PANTHER" id="PTHR30055">
    <property type="entry name" value="HTH-TYPE TRANSCRIPTIONAL REGULATOR RUTR"/>
    <property type="match status" value="1"/>
</dbReference>
<dbReference type="InterPro" id="IPR001647">
    <property type="entry name" value="HTH_TetR"/>
</dbReference>
<evidence type="ECO:0000313" key="7">
    <source>
        <dbReference type="Proteomes" id="UP000545286"/>
    </source>
</evidence>
<dbReference type="GO" id="GO:0000976">
    <property type="term" value="F:transcription cis-regulatory region binding"/>
    <property type="evidence" value="ECO:0007669"/>
    <property type="project" value="TreeGrafter"/>
</dbReference>
<gene>
    <name evidence="6" type="ORF">FHX72_001699</name>
</gene>
<dbReference type="EMBL" id="JACHWJ010000002">
    <property type="protein sequence ID" value="MBB2957562.1"/>
    <property type="molecule type" value="Genomic_DNA"/>
</dbReference>
<keyword evidence="2 4" id="KW-0238">DNA-binding</keyword>
<accession>A0A7W4UN87</accession>
<evidence type="ECO:0000256" key="1">
    <source>
        <dbReference type="ARBA" id="ARBA00023015"/>
    </source>
</evidence>
<proteinExistence type="predicted"/>
<dbReference type="PANTHER" id="PTHR30055:SF234">
    <property type="entry name" value="HTH-TYPE TRANSCRIPTIONAL REGULATOR BETI"/>
    <property type="match status" value="1"/>
</dbReference>
<dbReference type="RefSeq" id="WP_183624326.1">
    <property type="nucleotide sequence ID" value="NZ_JACHWJ010000002.1"/>
</dbReference>
<reference evidence="6 7" key="1">
    <citation type="submission" date="2020-08" db="EMBL/GenBank/DDBJ databases">
        <title>Sequencing the genomes of 1000 actinobacteria strains.</title>
        <authorList>
            <person name="Klenk H.-P."/>
        </authorList>
    </citation>
    <scope>NUCLEOTIDE SEQUENCE [LARGE SCALE GENOMIC DNA]</scope>
    <source>
        <strain evidence="6 7">DSM 20419</strain>
    </source>
</reference>
<organism evidence="6 7">
    <name type="scientific">Pseudoclavibacter helvolus</name>
    <dbReference type="NCBI Taxonomy" id="255205"/>
    <lineage>
        <taxon>Bacteria</taxon>
        <taxon>Bacillati</taxon>
        <taxon>Actinomycetota</taxon>
        <taxon>Actinomycetes</taxon>
        <taxon>Micrococcales</taxon>
        <taxon>Microbacteriaceae</taxon>
        <taxon>Pseudoclavibacter</taxon>
    </lineage>
</organism>
<evidence type="ECO:0000256" key="2">
    <source>
        <dbReference type="ARBA" id="ARBA00023125"/>
    </source>
</evidence>
<dbReference type="InterPro" id="IPR050109">
    <property type="entry name" value="HTH-type_TetR-like_transc_reg"/>
</dbReference>
<dbReference type="Pfam" id="PF00440">
    <property type="entry name" value="TetR_N"/>
    <property type="match status" value="1"/>
</dbReference>
<feature type="domain" description="HTH tetR-type" evidence="5">
    <location>
        <begin position="14"/>
        <end position="73"/>
    </location>
</feature>
<name>A0A7W4UN87_9MICO</name>
<dbReference type="Proteomes" id="UP000545286">
    <property type="component" value="Unassembled WGS sequence"/>
</dbReference>
<evidence type="ECO:0000313" key="6">
    <source>
        <dbReference type="EMBL" id="MBB2957562.1"/>
    </source>
</evidence>
<sequence length="193" mass="20523">MPTTATPRSPDPRPARTQAAIVAAVEELSARGEEVTVPAIVAEAGVSRSTFYAQFRDLDALAVRILTEVFTQIEELDLSLRASATPIETARATTSQLVAEFAKRRTLYAGVLGSRTTTEAARAVRAAFAEQTLGTMQLTVPSGLDPKVAAEYVAGGSLAVITAWLLSDTPEPTEQLLALLPAWLLNDDKDTPS</sequence>
<keyword evidence="3" id="KW-0804">Transcription</keyword>
<evidence type="ECO:0000256" key="4">
    <source>
        <dbReference type="PROSITE-ProRule" id="PRU00335"/>
    </source>
</evidence>
<comment type="caution">
    <text evidence="6">The sequence shown here is derived from an EMBL/GenBank/DDBJ whole genome shotgun (WGS) entry which is preliminary data.</text>
</comment>
<evidence type="ECO:0000259" key="5">
    <source>
        <dbReference type="PROSITE" id="PS50977"/>
    </source>
</evidence>